<feature type="compositionally biased region" description="Basic and acidic residues" evidence="7">
    <location>
        <begin position="582"/>
        <end position="592"/>
    </location>
</feature>
<reference evidence="10 11" key="3">
    <citation type="journal article" date="2015" name="Genome Announc.">
        <title>Draft Genome Sequence of the Archiascomycetous Yeast Saitoella complicata.</title>
        <authorList>
            <person name="Yamauchi K."/>
            <person name="Kondo S."/>
            <person name="Hamamoto M."/>
            <person name="Takahashi Y."/>
            <person name="Ogura Y."/>
            <person name="Hayashi T."/>
            <person name="Nishida H."/>
        </authorList>
    </citation>
    <scope>NUCLEOTIDE SEQUENCE [LARGE SCALE GENOMIC DNA]</scope>
    <source>
        <strain evidence="10 11">NRRL Y-17804</strain>
    </source>
</reference>
<feature type="region of interest" description="Disordered" evidence="7">
    <location>
        <begin position="1"/>
        <end position="84"/>
    </location>
</feature>
<dbReference type="PROSITE" id="PS50023">
    <property type="entry name" value="LIM_DOMAIN_2"/>
    <property type="match status" value="3"/>
</dbReference>
<feature type="compositionally biased region" description="Low complexity" evidence="7">
    <location>
        <begin position="662"/>
        <end position="678"/>
    </location>
</feature>
<feature type="compositionally biased region" description="Basic and acidic residues" evidence="7">
    <location>
        <begin position="634"/>
        <end position="647"/>
    </location>
</feature>
<dbReference type="GO" id="GO:0030036">
    <property type="term" value="P:actin cytoskeleton organization"/>
    <property type="evidence" value="ECO:0007669"/>
    <property type="project" value="TreeGrafter"/>
</dbReference>
<dbReference type="SUPFAM" id="SSF48350">
    <property type="entry name" value="GTPase activation domain, GAP"/>
    <property type="match status" value="1"/>
</dbReference>
<comment type="subcellular location">
    <subcellularLocation>
        <location evidence="1">Nucleus</location>
    </subcellularLocation>
</comment>
<dbReference type="InterPro" id="IPR000198">
    <property type="entry name" value="RhoGAP_dom"/>
</dbReference>
<feature type="compositionally biased region" description="Basic and acidic residues" evidence="7">
    <location>
        <begin position="1169"/>
        <end position="1179"/>
    </location>
</feature>
<keyword evidence="11" id="KW-1185">Reference proteome</keyword>
<name>A0A0E9NPD1_SAICN</name>
<evidence type="ECO:0000256" key="6">
    <source>
        <dbReference type="PROSITE-ProRule" id="PRU00125"/>
    </source>
</evidence>
<dbReference type="Pfam" id="PF00620">
    <property type="entry name" value="RhoGAP"/>
    <property type="match status" value="1"/>
</dbReference>
<keyword evidence="3" id="KW-0677">Repeat</keyword>
<feature type="domain" description="Rho-GAP" evidence="9">
    <location>
        <begin position="856"/>
        <end position="1057"/>
    </location>
</feature>
<dbReference type="Proteomes" id="UP000033140">
    <property type="component" value="Unassembled WGS sequence"/>
</dbReference>
<evidence type="ECO:0000313" key="11">
    <source>
        <dbReference type="Proteomes" id="UP000033140"/>
    </source>
</evidence>
<feature type="compositionally biased region" description="Polar residues" evidence="7">
    <location>
        <begin position="1131"/>
        <end position="1168"/>
    </location>
</feature>
<dbReference type="Gene3D" id="2.10.110.10">
    <property type="entry name" value="Cysteine Rich Protein"/>
    <property type="match status" value="4"/>
</dbReference>
<dbReference type="GO" id="GO:0005634">
    <property type="term" value="C:nucleus"/>
    <property type="evidence" value="ECO:0007669"/>
    <property type="project" value="UniProtKB-SubCell"/>
</dbReference>
<dbReference type="FunFam" id="2.10.110.10:FF:000058">
    <property type="entry name" value="Rho GTPase activator Lrg11"/>
    <property type="match status" value="1"/>
</dbReference>
<dbReference type="GO" id="GO:0005096">
    <property type="term" value="F:GTPase activator activity"/>
    <property type="evidence" value="ECO:0007669"/>
    <property type="project" value="UniProtKB-ARBA"/>
</dbReference>
<dbReference type="PROSITE" id="PS00478">
    <property type="entry name" value="LIM_DOMAIN_1"/>
    <property type="match status" value="2"/>
</dbReference>
<evidence type="ECO:0000256" key="4">
    <source>
        <dbReference type="ARBA" id="ARBA00022833"/>
    </source>
</evidence>
<dbReference type="PROSITE" id="PS50238">
    <property type="entry name" value="RHOGAP"/>
    <property type="match status" value="1"/>
</dbReference>
<accession>A0A0E9NPD1</accession>
<keyword evidence="6" id="KW-0440">LIM domain</keyword>
<dbReference type="CDD" id="cd09392">
    <property type="entry name" value="LIM2_Lrg1p_like"/>
    <property type="match status" value="1"/>
</dbReference>
<keyword evidence="5" id="KW-0539">Nucleus</keyword>
<dbReference type="GO" id="GO:0046872">
    <property type="term" value="F:metal ion binding"/>
    <property type="evidence" value="ECO:0007669"/>
    <property type="project" value="UniProtKB-KW"/>
</dbReference>
<feature type="compositionally biased region" description="Basic and acidic residues" evidence="7">
    <location>
        <begin position="1"/>
        <end position="10"/>
    </location>
</feature>
<gene>
    <name evidence="10" type="ORF">G7K_5830-t1</name>
</gene>
<feature type="compositionally biased region" description="Low complexity" evidence="7">
    <location>
        <begin position="1098"/>
        <end position="1113"/>
    </location>
</feature>
<evidence type="ECO:0008006" key="12">
    <source>
        <dbReference type="Google" id="ProtNLM"/>
    </source>
</evidence>
<sequence length="1179" mass="131549">MPPDHRENAGRRTSTTSLGRAHEGSARDAEENMKDSSLRERPSEDASVLGEREDREGAGEQRSTATPPPTATTTFEGLPLHSSPNRRLSQGVLQQINDVQENKHASLRGCGICGKPMTKQFVRALGGTFHLDCFRCKDCNCVVASKFFPVDAADGSGQYALCETDYFRRLDLLCEACGGALRGSYITALDRKYHIEHFTCSMCPTVFGPQDSYYEHDGKVYCHFHYSTKFAVKCHGCQTAILKQFVEIFRNGLNQHWHPECYMIHKFWNVKLASRHDQQAQSAIVDTATPDEVRQREQMMEDKVYRIWSVLSSYEETTAACISDMLLHVSNGAYIEGVVMAEKFIGHVEILFASIDKLEASLLRMSGKTLPYHREAKMLCKKIVAFFALLSKTQETGVRKLGITQELLSLVTGLAHYLKILIRISLTAALKLERDHQGSHAIRMFLAQMLQLKGDEEEHVAADSIPSVTSSVSAEYADVASDLCTACGVTIEDDCAKFGDKRWHLNCLSCSRCSNNLKREYQEALWSDDEQMVFCQGCGATVPESRTGFQHITKLTQFVFLLRVALSRLYALLRQGPALPHTSDDPNLERYDSTNGIDTQDTGAPLLTRGSRSRSYAGEQVQPKPRSYVSTLNDIRRLKSSRMDEKLANSARRARQSTILDGPEGMSAESSGSGSTSPRLEHSLNALSSRARNSQFRIVEDKESGPQLTASTFAGEKTLTLDDIPRLVAAEQAREQRPNAFKHQTHRKIPSNAPNQPRLVQPGHRTGSSTDTTPAHVAAGMRQRTYVSELSALEYFIVRHIAVLSLAELVKDCFNLEELLDLIEVKKATFWGKFGKAFKGGNAEKKKKDKKGVFAVPLEVIVERDGTESALGAGPNRLRVPSFVDDAISAMKQMDMSVEGVFRKNGNIRRLKDLANAIDKNTAHALIEEGPVQLAALLKKFLRDLPDPLLTHKLHKLFITSQRLEDEDVRRRVLHLTCCLLPKPHRDTMEIIFFFLNWVASFSHVDEESGSKMDIHNLATVITPNILYADSKDAAMDESFLAIEAVHSLIEYNEEFSLVPEDILMLLHDQELFSGSAELTTKDILRRCEEALSRPPKSATESSGTTGASTSGSMQRPRPQRIDTGYAQEFASKQESTARRTSTSVLSYEQTNNSPKTQYSYESNGASSQREKRSNGYHS</sequence>
<dbReference type="SMART" id="SM00324">
    <property type="entry name" value="RhoGAP"/>
    <property type="match status" value="1"/>
</dbReference>
<keyword evidence="4 6" id="KW-0862">Zinc</keyword>
<evidence type="ECO:0000259" key="9">
    <source>
        <dbReference type="PROSITE" id="PS50238"/>
    </source>
</evidence>
<dbReference type="GO" id="GO:0007165">
    <property type="term" value="P:signal transduction"/>
    <property type="evidence" value="ECO:0007669"/>
    <property type="project" value="InterPro"/>
</dbReference>
<feature type="compositionally biased region" description="Polar residues" evidence="7">
    <location>
        <begin position="593"/>
        <end position="602"/>
    </location>
</feature>
<organism evidence="10 11">
    <name type="scientific">Saitoella complicata (strain BCRC 22490 / CBS 7301 / JCM 7358 / NBRC 10748 / NRRL Y-17804)</name>
    <dbReference type="NCBI Taxonomy" id="698492"/>
    <lineage>
        <taxon>Eukaryota</taxon>
        <taxon>Fungi</taxon>
        <taxon>Dikarya</taxon>
        <taxon>Ascomycota</taxon>
        <taxon>Taphrinomycotina</taxon>
        <taxon>Taphrinomycotina incertae sedis</taxon>
        <taxon>Saitoella</taxon>
    </lineage>
</organism>
<reference evidence="10 11" key="1">
    <citation type="journal article" date="2011" name="J. Gen. Appl. Microbiol.">
        <title>Draft genome sequencing of the enigmatic yeast Saitoella complicata.</title>
        <authorList>
            <person name="Nishida H."/>
            <person name="Hamamoto M."/>
            <person name="Sugiyama J."/>
        </authorList>
    </citation>
    <scope>NUCLEOTIDE SEQUENCE [LARGE SCALE GENOMIC DNA]</scope>
    <source>
        <strain evidence="10 11">NRRL Y-17804</strain>
    </source>
</reference>
<evidence type="ECO:0000256" key="1">
    <source>
        <dbReference type="ARBA" id="ARBA00004123"/>
    </source>
</evidence>
<dbReference type="Pfam" id="PF00412">
    <property type="entry name" value="LIM"/>
    <property type="match status" value="3"/>
</dbReference>
<dbReference type="GO" id="GO:0005938">
    <property type="term" value="C:cell cortex"/>
    <property type="evidence" value="ECO:0007669"/>
    <property type="project" value="UniProtKB-ARBA"/>
</dbReference>
<evidence type="ECO:0000256" key="3">
    <source>
        <dbReference type="ARBA" id="ARBA00022737"/>
    </source>
</evidence>
<protein>
    <recommendedName>
        <fullName evidence="12">RhoGAP-domain-containing protein</fullName>
    </recommendedName>
</protein>
<feature type="domain" description="LIM zinc-binding" evidence="8">
    <location>
        <begin position="108"/>
        <end position="169"/>
    </location>
</feature>
<reference evidence="10 11" key="2">
    <citation type="journal article" date="2014" name="J. Gen. Appl. Microbiol.">
        <title>The early diverging ascomycetous budding yeast Saitoella complicata has three histone deacetylases belonging to the Clr6, Hos2, and Rpd3 lineages.</title>
        <authorList>
            <person name="Nishida H."/>
            <person name="Matsumoto T."/>
            <person name="Kondo S."/>
            <person name="Hamamoto M."/>
            <person name="Yoshikawa H."/>
        </authorList>
    </citation>
    <scope>NUCLEOTIDE SEQUENCE [LARGE SCALE GENOMIC DNA]</scope>
    <source>
        <strain evidence="10 11">NRRL Y-17804</strain>
    </source>
</reference>
<feature type="compositionally biased region" description="Basic and acidic residues" evidence="7">
    <location>
        <begin position="20"/>
        <end position="59"/>
    </location>
</feature>
<evidence type="ECO:0000259" key="8">
    <source>
        <dbReference type="PROSITE" id="PS50023"/>
    </source>
</evidence>
<evidence type="ECO:0000256" key="5">
    <source>
        <dbReference type="ARBA" id="ARBA00023242"/>
    </source>
</evidence>
<feature type="region of interest" description="Disordered" evidence="7">
    <location>
        <begin position="1091"/>
        <end position="1179"/>
    </location>
</feature>
<dbReference type="Gene3D" id="1.10.555.10">
    <property type="entry name" value="Rho GTPase activation protein"/>
    <property type="match status" value="1"/>
</dbReference>
<comment type="caution">
    <text evidence="10">The sequence shown here is derived from an EMBL/GenBank/DDBJ whole genome shotgun (WGS) entry which is preliminary data.</text>
</comment>
<proteinExistence type="predicted"/>
<dbReference type="STRING" id="698492.A0A0E9NPD1"/>
<feature type="domain" description="LIM zinc-binding" evidence="8">
    <location>
        <begin position="482"/>
        <end position="545"/>
    </location>
</feature>
<dbReference type="PANTHER" id="PTHR24215">
    <property type="entry name" value="RHO-GTPASE-ACTIVATING PROTEIN LRG1"/>
    <property type="match status" value="1"/>
</dbReference>
<dbReference type="PANTHER" id="PTHR24215:SF10">
    <property type="entry name" value="RHO-GTPASE-ACTIVATING PROTEIN LRG1"/>
    <property type="match status" value="1"/>
</dbReference>
<dbReference type="FunFam" id="1.10.555.10:FF:000033">
    <property type="entry name" value="Rho GTPase activator (Lrg11)"/>
    <property type="match status" value="1"/>
</dbReference>
<dbReference type="AlphaFoldDB" id="A0A0E9NPD1"/>
<dbReference type="CDD" id="cd09391">
    <property type="entry name" value="LIM1_Lrg1p_like"/>
    <property type="match status" value="1"/>
</dbReference>
<dbReference type="SUPFAM" id="SSF57716">
    <property type="entry name" value="Glucocorticoid receptor-like (DNA-binding domain)"/>
    <property type="match status" value="2"/>
</dbReference>
<evidence type="ECO:0000256" key="7">
    <source>
        <dbReference type="SAM" id="MobiDB-lite"/>
    </source>
</evidence>
<feature type="region of interest" description="Disordered" evidence="7">
    <location>
        <begin position="736"/>
        <end position="774"/>
    </location>
</feature>
<dbReference type="InterPro" id="IPR001781">
    <property type="entry name" value="Znf_LIM"/>
</dbReference>
<dbReference type="OMA" id="WQMQSSV"/>
<keyword evidence="2 6" id="KW-0479">Metal-binding</keyword>
<dbReference type="GO" id="GO:0032153">
    <property type="term" value="C:cell division site"/>
    <property type="evidence" value="ECO:0007669"/>
    <property type="project" value="UniProtKB-ARBA"/>
</dbReference>
<feature type="domain" description="LIM zinc-binding" evidence="8">
    <location>
        <begin position="172"/>
        <end position="232"/>
    </location>
</feature>
<evidence type="ECO:0000313" key="10">
    <source>
        <dbReference type="EMBL" id="GAO51737.1"/>
    </source>
</evidence>
<evidence type="ECO:0000256" key="2">
    <source>
        <dbReference type="ARBA" id="ARBA00022723"/>
    </source>
</evidence>
<feature type="region of interest" description="Disordered" evidence="7">
    <location>
        <begin position="581"/>
        <end position="680"/>
    </location>
</feature>
<dbReference type="SMART" id="SM00132">
    <property type="entry name" value="LIM"/>
    <property type="match status" value="3"/>
</dbReference>
<dbReference type="EMBL" id="BACD03000051">
    <property type="protein sequence ID" value="GAO51737.1"/>
    <property type="molecule type" value="Genomic_DNA"/>
</dbReference>
<dbReference type="InterPro" id="IPR008936">
    <property type="entry name" value="Rho_GTPase_activation_prot"/>
</dbReference>